<evidence type="ECO:0000313" key="3">
    <source>
        <dbReference type="Proteomes" id="UP000000991"/>
    </source>
</evidence>
<dbReference type="OrthoDB" id="40819at10239"/>
<reference evidence="2 4" key="2">
    <citation type="submission" date="2009-10" db="EMBL/GenBank/DDBJ databases">
        <title>The Genome Sequence of Prochlorococcus phage P-SSM2.</title>
        <authorList>
            <consortium name="The Broad Institute Genome Sequencing Platform"/>
            <person name="Henn M.R."/>
            <person name="Sullivan M.S."/>
            <person name="Osburne M.S."/>
            <person name="Levin J."/>
            <person name="Malboeuf C."/>
            <person name="Casali M."/>
            <person name="Russ C."/>
            <person name="Lennon N."/>
            <person name="Chapman S.B."/>
            <person name="Erlich R."/>
            <person name="Young S.K."/>
            <person name="Koehrsen M."/>
            <person name="Yandava C."/>
            <person name="Zeng Q."/>
            <person name="Alvarado L."/>
            <person name="Anderson S."/>
            <person name="Berlin A."/>
            <person name="Borenstein D."/>
            <person name="Chen Z."/>
            <person name="Engels R."/>
            <person name="Freedman E."/>
            <person name="Gellesch M."/>
            <person name="Goldberg J."/>
            <person name="Green L."/>
            <person name="Griggs A."/>
            <person name="Gujja S."/>
            <person name="Heilman E.R."/>
            <person name="Heiman D."/>
            <person name="Hepburn T."/>
            <person name="Howarth C."/>
            <person name="Jen D."/>
            <person name="Larson L."/>
            <person name="Lewis B."/>
            <person name="Mehta T."/>
            <person name="Park D."/>
            <person name="Pearson M."/>
            <person name="Richards J."/>
            <person name="Rizzolo K."/>
            <person name="Roberts A."/>
            <person name="Ryan E."/>
            <person name="Saif S."/>
            <person name="Shea T."/>
            <person name="Shenoy N."/>
            <person name="Sisk P."/>
            <person name="Stolte C."/>
            <person name="Sykes S."/>
            <person name="Walk T."/>
            <person name="White J."/>
            <person name="Yu Q."/>
            <person name="Coleman M.L."/>
            <person name="Huang K.H."/>
            <person name="Weigele P.R."/>
            <person name="DeFrancesco A.S."/>
            <person name="Kern S.E."/>
            <person name="Thompson L.R."/>
            <person name="Fu R."/>
            <person name="Hombeck B."/>
            <person name="Chisholm S.W."/>
            <person name="Haas B."/>
            <person name="Nusbaum C."/>
            <person name="Birren B."/>
        </authorList>
    </citation>
    <scope>NUCLEOTIDE SEQUENCE [LARGE SCALE GENOMIC DNA]</scope>
    <source>
        <strain evidence="2">P-SSM2</strain>
    </source>
</reference>
<dbReference type="EMBL" id="GU071092">
    <property type="protein sequence ID" value="ACY76105.1"/>
    <property type="molecule type" value="Genomic_DNA"/>
</dbReference>
<dbReference type="GeneID" id="3294218"/>
<keyword evidence="3" id="KW-1185">Reference proteome</keyword>
<dbReference type="Proteomes" id="UP000000991">
    <property type="component" value="Segment"/>
</dbReference>
<protein>
    <submittedName>
        <fullName evidence="1">Uncharacterized protein</fullName>
    </submittedName>
</protein>
<evidence type="ECO:0000313" key="1">
    <source>
        <dbReference type="EMBL" id="AAX44603.1"/>
    </source>
</evidence>
<proteinExistence type="predicted"/>
<evidence type="ECO:0000313" key="4">
    <source>
        <dbReference type="Proteomes" id="UP000013923"/>
    </source>
</evidence>
<organism evidence="1 3">
    <name type="scientific">Prochlorococcus phage P-SSM2</name>
    <dbReference type="NCBI Taxonomy" id="268746"/>
    <lineage>
        <taxon>Viruses</taxon>
        <taxon>Duplodnaviria</taxon>
        <taxon>Heunggongvirae</taxon>
        <taxon>Uroviricota</taxon>
        <taxon>Caudoviricetes</taxon>
        <taxon>Pantevenvirales</taxon>
        <taxon>Kyanoviridae</taxon>
        <taxon>Salacisavirus</taxon>
        <taxon>Salacisavirus pssm2</taxon>
    </lineage>
</organism>
<dbReference type="RefSeq" id="YP_214457.1">
    <property type="nucleotide sequence ID" value="NC_006883.2"/>
</dbReference>
<accession>Q58MC9</accession>
<reference evidence="1 3" key="3">
    <citation type="journal article" date="2010" name="Environ. Microbiol.">
        <title>Genomic analysis of oceanic cyanobacterial myoviruses compared with T4-like myoviruses from diverse hosts and environments.</title>
        <authorList>
            <person name="Sullivan M.B."/>
            <person name="Huang K.H."/>
            <person name="Ignacio-Espinoza J.C."/>
            <person name="Berlin A.M."/>
            <person name="Kelly L."/>
            <person name="Weigele P.R."/>
            <person name="DeFrancesco A.S."/>
            <person name="Kern S.E."/>
            <person name="Thompson L.R."/>
            <person name="Young S."/>
            <person name="Yandava C."/>
            <person name="Fu R."/>
            <person name="Krastins B."/>
            <person name="Chase M."/>
            <person name="Sarracino D."/>
            <person name="Osburne M.S."/>
            <person name="Henn M.R."/>
            <person name="Chisholm S.W."/>
        </authorList>
    </citation>
    <scope>NUCLEOTIDE SEQUENCE [LARGE SCALE GENOMIC DNA]</scope>
</reference>
<dbReference type="EMBL" id="AY939844">
    <property type="protein sequence ID" value="AAX44603.1"/>
    <property type="molecule type" value="Genomic_DNA"/>
</dbReference>
<organismHost>
    <name type="scientific">Prochlorococcus</name>
    <dbReference type="NCBI Taxonomy" id="1218"/>
</organismHost>
<dbReference type="KEGG" id="vg:3294218"/>
<sequence>MWNLNLKEAFTKVKDWDKAMAKKLQEKFKLTDYQMLVLAFGKGFIIGAILL</sequence>
<evidence type="ECO:0000313" key="2">
    <source>
        <dbReference type="EMBL" id="ACY76105.1"/>
    </source>
</evidence>
<gene>
    <name evidence="2" type="ORF">PCMG_00229</name>
    <name evidence="1" type="ORF">PSSM2_226</name>
</gene>
<name>Q58MC9_BPPRM</name>
<dbReference type="Proteomes" id="UP000013923">
    <property type="component" value="Genome"/>
</dbReference>
<reference evidence="1 3" key="1">
    <citation type="journal article" date="2005" name="PLoS Biol.">
        <title>Three Prochlorococcus cyanophage genomes: signature features and ecological interpretations.</title>
        <authorList>
            <person name="Sullivan M.B."/>
            <person name="Coleman M.L."/>
            <person name="Weigele P."/>
            <person name="Rohwer F."/>
            <person name="Chisholm S.W."/>
        </authorList>
    </citation>
    <scope>NUCLEOTIDE SEQUENCE</scope>
</reference>